<feature type="compositionally biased region" description="Polar residues" evidence="4">
    <location>
        <begin position="1849"/>
        <end position="1858"/>
    </location>
</feature>
<comment type="caution">
    <text evidence="5">The sequence shown here is derived from an EMBL/GenBank/DDBJ whole genome shotgun (WGS) entry which is preliminary data.</text>
</comment>
<feature type="region of interest" description="Disordered" evidence="4">
    <location>
        <begin position="1706"/>
        <end position="1725"/>
    </location>
</feature>
<dbReference type="PANTHER" id="PTHR45973:SF36">
    <property type="entry name" value="CENTRIOLIN"/>
    <property type="match status" value="1"/>
</dbReference>
<proteinExistence type="predicted"/>
<dbReference type="InterPro" id="IPR003591">
    <property type="entry name" value="Leu-rich_rpt_typical-subtyp"/>
</dbReference>
<dbReference type="SMART" id="SM00365">
    <property type="entry name" value="LRR_SD22"/>
    <property type="match status" value="3"/>
</dbReference>
<accession>A0AAV6H4G1</accession>
<evidence type="ECO:0000256" key="2">
    <source>
        <dbReference type="ARBA" id="ARBA00022737"/>
    </source>
</evidence>
<keyword evidence="3" id="KW-0175">Coiled coil</keyword>
<keyword evidence="6" id="KW-1185">Reference proteome</keyword>
<evidence type="ECO:0000256" key="4">
    <source>
        <dbReference type="SAM" id="MobiDB-lite"/>
    </source>
</evidence>
<gene>
    <name evidence="5" type="ORF">AALO_G00072930</name>
</gene>
<feature type="region of interest" description="Disordered" evidence="4">
    <location>
        <begin position="719"/>
        <end position="748"/>
    </location>
</feature>
<dbReference type="InterPro" id="IPR050576">
    <property type="entry name" value="Cilia_flagella_integrity"/>
</dbReference>
<organism evidence="5 6">
    <name type="scientific">Alosa alosa</name>
    <name type="common">allis shad</name>
    <dbReference type="NCBI Taxonomy" id="278164"/>
    <lineage>
        <taxon>Eukaryota</taxon>
        <taxon>Metazoa</taxon>
        <taxon>Chordata</taxon>
        <taxon>Craniata</taxon>
        <taxon>Vertebrata</taxon>
        <taxon>Euteleostomi</taxon>
        <taxon>Actinopterygii</taxon>
        <taxon>Neopterygii</taxon>
        <taxon>Teleostei</taxon>
        <taxon>Clupei</taxon>
        <taxon>Clupeiformes</taxon>
        <taxon>Clupeoidei</taxon>
        <taxon>Clupeidae</taxon>
        <taxon>Alosa</taxon>
    </lineage>
</organism>
<feature type="region of interest" description="Disordered" evidence="4">
    <location>
        <begin position="1024"/>
        <end position="1086"/>
    </location>
</feature>
<feature type="compositionally biased region" description="Low complexity" evidence="4">
    <location>
        <begin position="1819"/>
        <end position="1830"/>
    </location>
</feature>
<feature type="region of interest" description="Disordered" evidence="4">
    <location>
        <begin position="1140"/>
        <end position="1160"/>
    </location>
</feature>
<dbReference type="Proteomes" id="UP000823561">
    <property type="component" value="Chromosome 5"/>
</dbReference>
<feature type="region of interest" description="Disordered" evidence="4">
    <location>
        <begin position="1253"/>
        <end position="1274"/>
    </location>
</feature>
<feature type="region of interest" description="Disordered" evidence="4">
    <location>
        <begin position="1811"/>
        <end position="1858"/>
    </location>
</feature>
<reference evidence="5" key="1">
    <citation type="submission" date="2020-10" db="EMBL/GenBank/DDBJ databases">
        <title>Chromosome-scale genome assembly of the Allis shad, Alosa alosa.</title>
        <authorList>
            <person name="Margot Z."/>
            <person name="Christophe K."/>
            <person name="Cabau C."/>
            <person name="Louis A."/>
            <person name="Berthelot C."/>
            <person name="Parey E."/>
            <person name="Roest Crollius H."/>
            <person name="Montfort J."/>
            <person name="Robinson-Rechavi M."/>
            <person name="Bucao C."/>
            <person name="Bouchez O."/>
            <person name="Gislard M."/>
            <person name="Lluch J."/>
            <person name="Milhes M."/>
            <person name="Lampietro C."/>
            <person name="Lopez Roques C."/>
            <person name="Donnadieu C."/>
            <person name="Braasch I."/>
            <person name="Desvignes T."/>
            <person name="Postlethwait J."/>
            <person name="Bobe J."/>
            <person name="Guiguen Y."/>
        </authorList>
    </citation>
    <scope>NUCLEOTIDE SEQUENCE</scope>
    <source>
        <strain evidence="5">M-15738</strain>
        <tissue evidence="5">Blood</tissue>
    </source>
</reference>
<dbReference type="InterPro" id="IPR032675">
    <property type="entry name" value="LRR_dom_sf"/>
</dbReference>
<evidence type="ECO:0000313" key="5">
    <source>
        <dbReference type="EMBL" id="KAG5281499.1"/>
    </source>
</evidence>
<feature type="region of interest" description="Disordered" evidence="4">
    <location>
        <begin position="1105"/>
        <end position="1125"/>
    </location>
</feature>
<feature type="region of interest" description="Disordered" evidence="4">
    <location>
        <begin position="1"/>
        <end position="26"/>
    </location>
</feature>
<dbReference type="EMBL" id="JADWDJ010000005">
    <property type="protein sequence ID" value="KAG5281499.1"/>
    <property type="molecule type" value="Genomic_DNA"/>
</dbReference>
<protein>
    <recommendedName>
        <fullName evidence="7">Centriolin</fullName>
    </recommendedName>
</protein>
<feature type="coiled-coil region" evidence="3">
    <location>
        <begin position="1513"/>
        <end position="1687"/>
    </location>
</feature>
<feature type="compositionally biased region" description="Basic and acidic residues" evidence="4">
    <location>
        <begin position="1140"/>
        <end position="1155"/>
    </location>
</feature>
<dbReference type="InterPro" id="IPR001611">
    <property type="entry name" value="Leu-rich_rpt"/>
</dbReference>
<feature type="compositionally biased region" description="Polar residues" evidence="4">
    <location>
        <begin position="1024"/>
        <end position="1039"/>
    </location>
</feature>
<name>A0AAV6H4G1_9TELE</name>
<feature type="region of interest" description="Disordered" evidence="4">
    <location>
        <begin position="292"/>
        <end position="356"/>
    </location>
</feature>
<dbReference type="SMART" id="SM00369">
    <property type="entry name" value="LRR_TYP"/>
    <property type="match status" value="4"/>
</dbReference>
<dbReference type="Gene3D" id="3.80.10.10">
    <property type="entry name" value="Ribonuclease Inhibitor"/>
    <property type="match status" value="2"/>
</dbReference>
<feature type="coiled-coil region" evidence="3">
    <location>
        <begin position="547"/>
        <end position="653"/>
    </location>
</feature>
<sequence>MKTSKLPVKLSPGRTGSLPPARMLGSPSVPNLTGKNDHLLHNKTLSDDENHLPDDGRLVGLRYITEDLIRRVTKQDDLSSVQTLNLCGTKSDKNIKYIENLERCERLQVLNLSYNIIQKMEKLDRLHRLKELDLSHNTIRKLEGLQHMGSLQLLNLSYNLIESVPLWLPKRLRSLTTLNLQDNSISSLHELCRLKPLLSLSELRVCGNPLSLLPHHRPLLIYHLRALQLLDTQAVSQHDRDQAHQRFHMEWSFMFTLRQKTGELTRACQKHYELEQELAFLKIDAKFEPLPYVPGQDAGPGSGPSESPYIGKARHQRRPVARAEPDADDQPGPASRVASVSWISPGDVSDKAEESREEERLQLLQVEIKRLEQQIVSANQELRGLEETATQKRVCEAERERIRQHLMVKLQELRKDQAEAQSLETQLDTHAAHMGRAQTQLDLLTDQLQSLEPSEPKHDHLKAQVSRQKQLLDIMSQRHAELEARLDYMITRIAQETQDIQDLEQQLTDGQILANESLKRELEDVISGLQEYLCGVRGQACQAQSDCRRLQSQNQALERLLQDREEQCRQLQHGQEEERSTETEKLRAELSRLRSLTKVERAALEAELQNERQARENAEVRIQLETENLLEHISSLKEESDALRDDAAELQTKLQSTSAVFIHPDDLLQRLQSLTQNLSTDTPDASVGATLQNVAVEERLQELQQEVWRLVRQEREQREESKRLQEEREESKRLQEEREESKRLQDEWEEARRQQETLSGELQLLRQQLTSVQKQNQQQTWEAAKKKSEHETELRKLREELQGDQEVELQRLREELEAAQEAELQQLKEELRERQEAELNRLRKKLQKAQEAALQGLREELQEAQEQQYLMSQRLQEAESEREGLLMELHQQDTQALEELKKSVSSADRRAGQQLAAVTQQLQTLYRTALHIRQQREQDAEQLEDSRQHMAEAGQDLERAETETAFLQRLSQASRDKSLSVEELLDEMVSLRDTLKQSSYVSNLQDSHRSGHWYFIHTGQSAASVASQGTQDSGLGSQLPSSPQRRPRPQHPPPHERNRPIGAGYWLYSPHPPNRVGSDSGGERDMESSAPWWFFPAGALLYTSLPTQPPPPSSQCHLPKHQHMERELHEAQNNLKEQKRLEQERKDQQRETHQLRRDHKRLRARLRSEAEKSVCEEVECLEETLQRRRAELREADRLLLHAHTQSKDAKGRCGETQRRVCELQQDLEEMETRAQDYAKQLIHSKHKLSAEQEELQRLQNQRQNEKQSLAATNTHYKQLRQRLEDNERLLEETEDRLSQRKRELQSLDNELCALDRRVGQWREEERVLQTSLQQHRDTLLQELTHGEEETQGLHTRIKELRVCVETLSQQKRDVEKEVCEGRSHLTLIRQEQQREEETLNKLLSELKCVQEQKVEHVAQCEQLQQKCRHLEARQRHAQRCVSNAEEVVCETKAKLTRLDSELKQSRETEEGVRGLEAYSSSKFNPVQGITFVLVRCTADAGLEKDARQLSVGAQKGQRRLEVLEQQLTALDSQLTHKHAQLQRHHESLQQQQQEWAEADALQQQRRQQLQAQLQTLEGAVAERVQRMEQLTAEEAELQDWRRALHTEEEQHRRKGQELCEWEVRLQQQQQELEAQRGQLEGWRCKVQRLQKLLTKQTHNLQEAQQAAKQSERRTHKLQTEVHTLSQELQCVREKLFAQEEKTHVCESSSVDAGAEPRAGTPMQEPEPETAALTAQDEQWRGELLREKLEQHEDELKAQLRRRMFDQQEALCVRRQQAEGSLDGLRRRVDWLDQLLDSEGSLEDNTAALKPHRQHEVRLSSSWCSDSADPSGRPVRLDPLLPERDRTSELQHTSKATCR</sequence>
<evidence type="ECO:0000256" key="3">
    <source>
        <dbReference type="SAM" id="Coils"/>
    </source>
</evidence>
<feature type="coiled-coil region" evidence="3">
    <location>
        <begin position="1357"/>
        <end position="1433"/>
    </location>
</feature>
<keyword evidence="1" id="KW-0433">Leucine-rich repeat</keyword>
<dbReference type="Pfam" id="PF14580">
    <property type="entry name" value="LRR_9"/>
    <property type="match status" value="1"/>
</dbReference>
<feature type="coiled-coil region" evidence="3">
    <location>
        <begin position="1734"/>
        <end position="1768"/>
    </location>
</feature>
<evidence type="ECO:0000313" key="6">
    <source>
        <dbReference type="Proteomes" id="UP000823561"/>
    </source>
</evidence>
<dbReference type="PROSITE" id="PS51450">
    <property type="entry name" value="LRR"/>
    <property type="match status" value="3"/>
</dbReference>
<evidence type="ECO:0000256" key="1">
    <source>
        <dbReference type="ARBA" id="ARBA00022614"/>
    </source>
</evidence>
<keyword evidence="2" id="KW-0677">Repeat</keyword>
<feature type="coiled-coil region" evidence="3">
    <location>
        <begin position="933"/>
        <end position="970"/>
    </location>
</feature>
<evidence type="ECO:0008006" key="7">
    <source>
        <dbReference type="Google" id="ProtNLM"/>
    </source>
</evidence>
<dbReference type="PANTHER" id="PTHR45973">
    <property type="entry name" value="PROTEIN PHOSPHATASE 1 REGULATORY SUBUNIT SDS22-RELATED"/>
    <property type="match status" value="1"/>
</dbReference>
<dbReference type="SUPFAM" id="SSF52075">
    <property type="entry name" value="Outer arm dynein light chain 1"/>
    <property type="match status" value="1"/>
</dbReference>
<feature type="coiled-coil region" evidence="3">
    <location>
        <begin position="465"/>
        <end position="513"/>
    </location>
</feature>